<dbReference type="EMBL" id="MPUH01000192">
    <property type="protein sequence ID" value="OMJ86873.1"/>
    <property type="molecule type" value="Genomic_DNA"/>
</dbReference>
<dbReference type="InterPro" id="IPR036812">
    <property type="entry name" value="NAD(P)_OxRdtase_dom_sf"/>
</dbReference>
<dbReference type="Proteomes" id="UP000187209">
    <property type="component" value="Unassembled WGS sequence"/>
</dbReference>
<dbReference type="Pfam" id="PF00248">
    <property type="entry name" value="Aldo_ket_red"/>
    <property type="match status" value="1"/>
</dbReference>
<evidence type="ECO:0000256" key="2">
    <source>
        <dbReference type="ARBA" id="ARBA00022857"/>
    </source>
</evidence>
<dbReference type="Gene3D" id="3.20.20.100">
    <property type="entry name" value="NADP-dependent oxidoreductase domain"/>
    <property type="match status" value="1"/>
</dbReference>
<dbReference type="InterPro" id="IPR005399">
    <property type="entry name" value="K_chnl_volt-dep_bsu_KCNAB-rel"/>
</dbReference>
<dbReference type="GO" id="GO:0016491">
    <property type="term" value="F:oxidoreductase activity"/>
    <property type="evidence" value="ECO:0007669"/>
    <property type="project" value="UniProtKB-KW"/>
</dbReference>
<sequence>MAESMEYRYLGRSGLKVSVLSYGNMTSGMGLFSGKKDVYDIAIENHHQELMEKCISLGINFFDTAEIYGYGLSEVYLGNNIKRGNWDRDELIITTKFNPRSGGIQGNSRKRLRQGIKQSLKRLQLDNVDIVYLHRPDKDVPLKEQISALNEMIENDQAYYWGTSEFSAESLSEIFGICQKYGFIEPIVEQCEYNMLSRKRFEVEYAPIFDEYKLGTTTWSPLYGGMLSGKYNDGKIPNDSRFGQNNWDLEKSAEFLQGLGQVANDLGCTQAQLAIAWILKNPDVSTVLFGATSVNQIENNCGAIKVVEKLDNVVLERIEKLLDNRPSPSMNWRTFTPKAYRR</sequence>
<dbReference type="PANTHER" id="PTHR43150">
    <property type="entry name" value="HYPERKINETIC, ISOFORM M"/>
    <property type="match status" value="1"/>
</dbReference>
<organism evidence="5 6">
    <name type="scientific">Stentor coeruleus</name>
    <dbReference type="NCBI Taxonomy" id="5963"/>
    <lineage>
        <taxon>Eukaryota</taxon>
        <taxon>Sar</taxon>
        <taxon>Alveolata</taxon>
        <taxon>Ciliophora</taxon>
        <taxon>Postciliodesmatophora</taxon>
        <taxon>Heterotrichea</taxon>
        <taxon>Heterotrichida</taxon>
        <taxon>Stentoridae</taxon>
        <taxon>Stentor</taxon>
    </lineage>
</organism>
<feature type="domain" description="NADP-dependent oxidoreductase" evidence="4">
    <location>
        <begin position="44"/>
        <end position="322"/>
    </location>
</feature>
<comment type="caution">
    <text evidence="5">The sequence shown here is derived from an EMBL/GenBank/DDBJ whole genome shotgun (WGS) entry which is preliminary data.</text>
</comment>
<keyword evidence="6" id="KW-1185">Reference proteome</keyword>
<keyword evidence="3" id="KW-0560">Oxidoreductase</keyword>
<accession>A0A1R2CCZ8</accession>
<proteinExistence type="inferred from homology"/>
<evidence type="ECO:0000259" key="4">
    <source>
        <dbReference type="Pfam" id="PF00248"/>
    </source>
</evidence>
<evidence type="ECO:0000256" key="1">
    <source>
        <dbReference type="ARBA" id="ARBA00006515"/>
    </source>
</evidence>
<dbReference type="OrthoDB" id="2310150at2759"/>
<dbReference type="PRINTS" id="PR01577">
    <property type="entry name" value="KCNABCHANNEL"/>
</dbReference>
<dbReference type="PANTHER" id="PTHR43150:SF2">
    <property type="entry name" value="HYPERKINETIC, ISOFORM M"/>
    <property type="match status" value="1"/>
</dbReference>
<protein>
    <recommendedName>
        <fullName evidence="4">NADP-dependent oxidoreductase domain-containing protein</fullName>
    </recommendedName>
</protein>
<evidence type="ECO:0000313" key="5">
    <source>
        <dbReference type="EMBL" id="OMJ86873.1"/>
    </source>
</evidence>
<evidence type="ECO:0000256" key="3">
    <source>
        <dbReference type="ARBA" id="ARBA00023002"/>
    </source>
</evidence>
<evidence type="ECO:0000313" key="6">
    <source>
        <dbReference type="Proteomes" id="UP000187209"/>
    </source>
</evidence>
<dbReference type="SUPFAM" id="SSF51430">
    <property type="entry name" value="NAD(P)-linked oxidoreductase"/>
    <property type="match status" value="1"/>
</dbReference>
<keyword evidence="2" id="KW-0521">NADP</keyword>
<name>A0A1R2CCZ8_9CILI</name>
<dbReference type="InterPro" id="IPR023210">
    <property type="entry name" value="NADP_OxRdtase_dom"/>
</dbReference>
<comment type="similarity">
    <text evidence="1">Belongs to the shaker potassium channel beta subunit family.</text>
</comment>
<dbReference type="AlphaFoldDB" id="A0A1R2CCZ8"/>
<gene>
    <name evidence="5" type="ORF">SteCoe_11507</name>
</gene>
<reference evidence="5 6" key="1">
    <citation type="submission" date="2016-11" db="EMBL/GenBank/DDBJ databases">
        <title>The macronuclear genome of Stentor coeruleus: a giant cell with tiny introns.</title>
        <authorList>
            <person name="Slabodnick M."/>
            <person name="Ruby J.G."/>
            <person name="Reiff S.B."/>
            <person name="Swart E.C."/>
            <person name="Gosai S."/>
            <person name="Prabakaran S."/>
            <person name="Witkowska E."/>
            <person name="Larue G.E."/>
            <person name="Fisher S."/>
            <person name="Freeman R.M."/>
            <person name="Gunawardena J."/>
            <person name="Chu W."/>
            <person name="Stover N.A."/>
            <person name="Gregory B.D."/>
            <person name="Nowacki M."/>
            <person name="Derisi J."/>
            <person name="Roy S.W."/>
            <person name="Marshall W.F."/>
            <person name="Sood P."/>
        </authorList>
    </citation>
    <scope>NUCLEOTIDE SEQUENCE [LARGE SCALE GENOMIC DNA]</scope>
    <source>
        <strain evidence="5">WM001</strain>
    </source>
</reference>